<feature type="domain" description="Tryptophan synthase beta chain-like PALP" evidence="7">
    <location>
        <begin position="9"/>
        <end position="290"/>
    </location>
</feature>
<proteinExistence type="inferred from homology"/>
<dbReference type="HOGENOM" id="CLU_021152_3_0_1"/>
<dbReference type="InterPro" id="IPR050147">
    <property type="entry name" value="Ser/Thr_Dehydratase"/>
</dbReference>
<sequence>MSKVAQIAKAKSANAHLIIASGGNAGFAAACAAHAVDAKCTVYLPSGLNPRFLDGLRREGANLVIGGKDYSEILLKARAAAAADKSSIEVSAYDDLNLWQGHASMVHEISKDLDVKPDAIFCSVGGGGLLGGIVVGCQQTGWDDVPIVALETIGADCFYHSMQANRAPLLSDSPAPPFREGMTTFKDEKNDVEIVRLPSIDSVASSLGAASPAPGVVKMALQRKGGVSCVLVPDGLSMQTALSFAEDHKFLVELACSTTLVPAYKRTVFETLLPPKVEGRRRTVVFIVCGGSKISLDDMKKYQNIVELHSGPWGVWIEGKQVEIQK</sequence>
<keyword evidence="9" id="KW-1185">Reference proteome</keyword>
<dbReference type="InterPro" id="IPR001926">
    <property type="entry name" value="TrpB-like_PALP"/>
</dbReference>
<dbReference type="GO" id="GO:0006567">
    <property type="term" value="P:L-threonine catabolic process"/>
    <property type="evidence" value="ECO:0007669"/>
    <property type="project" value="TreeGrafter"/>
</dbReference>
<dbReference type="GO" id="GO:0003941">
    <property type="term" value="F:L-serine ammonia-lyase activity"/>
    <property type="evidence" value="ECO:0007669"/>
    <property type="project" value="UniProtKB-EC"/>
</dbReference>
<evidence type="ECO:0000256" key="4">
    <source>
        <dbReference type="ARBA" id="ARBA00022898"/>
    </source>
</evidence>
<accession>A0A0C9UN71</accession>
<evidence type="ECO:0000259" key="7">
    <source>
        <dbReference type="Pfam" id="PF00291"/>
    </source>
</evidence>
<dbReference type="OrthoDB" id="7773036at2759"/>
<dbReference type="Gene3D" id="3.40.50.1100">
    <property type="match status" value="2"/>
</dbReference>
<evidence type="ECO:0000313" key="9">
    <source>
        <dbReference type="Proteomes" id="UP000054279"/>
    </source>
</evidence>
<reference evidence="8 9" key="1">
    <citation type="submission" date="2014-06" db="EMBL/GenBank/DDBJ databases">
        <title>Evolutionary Origins and Diversification of the Mycorrhizal Mutualists.</title>
        <authorList>
            <consortium name="DOE Joint Genome Institute"/>
            <consortium name="Mycorrhizal Genomics Consortium"/>
            <person name="Kohler A."/>
            <person name="Kuo A."/>
            <person name="Nagy L.G."/>
            <person name="Floudas D."/>
            <person name="Copeland A."/>
            <person name="Barry K.W."/>
            <person name="Cichocki N."/>
            <person name="Veneault-Fourrey C."/>
            <person name="LaButti K."/>
            <person name="Lindquist E.A."/>
            <person name="Lipzen A."/>
            <person name="Lundell T."/>
            <person name="Morin E."/>
            <person name="Murat C."/>
            <person name="Riley R."/>
            <person name="Ohm R."/>
            <person name="Sun H."/>
            <person name="Tunlid A."/>
            <person name="Henrissat B."/>
            <person name="Grigoriev I.V."/>
            <person name="Hibbett D.S."/>
            <person name="Martin F."/>
        </authorList>
    </citation>
    <scope>NUCLEOTIDE SEQUENCE [LARGE SCALE GENOMIC DNA]</scope>
    <source>
        <strain evidence="8 9">SS14</strain>
    </source>
</reference>
<dbReference type="GO" id="GO:0009097">
    <property type="term" value="P:isoleucine biosynthetic process"/>
    <property type="evidence" value="ECO:0007669"/>
    <property type="project" value="TreeGrafter"/>
</dbReference>
<dbReference type="SUPFAM" id="SSF53686">
    <property type="entry name" value="Tryptophan synthase beta subunit-like PLP-dependent enzymes"/>
    <property type="match status" value="1"/>
</dbReference>
<evidence type="ECO:0000256" key="1">
    <source>
        <dbReference type="ARBA" id="ARBA00001933"/>
    </source>
</evidence>
<dbReference type="Pfam" id="PF00291">
    <property type="entry name" value="PALP"/>
    <property type="match status" value="1"/>
</dbReference>
<evidence type="ECO:0000256" key="2">
    <source>
        <dbReference type="ARBA" id="ARBA00010869"/>
    </source>
</evidence>
<comment type="catalytic activity">
    <reaction evidence="6">
        <text>L-serine = pyruvate + NH4(+)</text>
        <dbReference type="Rhea" id="RHEA:19169"/>
        <dbReference type="ChEBI" id="CHEBI:15361"/>
        <dbReference type="ChEBI" id="CHEBI:28938"/>
        <dbReference type="ChEBI" id="CHEBI:33384"/>
        <dbReference type="EC" id="4.3.1.17"/>
    </reaction>
</comment>
<dbReference type="InterPro" id="IPR036052">
    <property type="entry name" value="TrpB-like_PALP_sf"/>
</dbReference>
<dbReference type="GO" id="GO:0004794">
    <property type="term" value="F:threonine deaminase activity"/>
    <property type="evidence" value="ECO:0007669"/>
    <property type="project" value="TreeGrafter"/>
</dbReference>
<evidence type="ECO:0000256" key="5">
    <source>
        <dbReference type="ARBA" id="ARBA00023239"/>
    </source>
</evidence>
<dbReference type="PROSITE" id="PS51257">
    <property type="entry name" value="PROKAR_LIPOPROTEIN"/>
    <property type="match status" value="1"/>
</dbReference>
<name>A0A0C9UN71_SPHS4</name>
<dbReference type="PANTHER" id="PTHR48078">
    <property type="entry name" value="THREONINE DEHYDRATASE, MITOCHONDRIAL-RELATED"/>
    <property type="match status" value="1"/>
</dbReference>
<keyword evidence="5" id="KW-0456">Lyase</keyword>
<organism evidence="8 9">
    <name type="scientific">Sphaerobolus stellatus (strain SS14)</name>
    <dbReference type="NCBI Taxonomy" id="990650"/>
    <lineage>
        <taxon>Eukaryota</taxon>
        <taxon>Fungi</taxon>
        <taxon>Dikarya</taxon>
        <taxon>Basidiomycota</taxon>
        <taxon>Agaricomycotina</taxon>
        <taxon>Agaricomycetes</taxon>
        <taxon>Phallomycetidae</taxon>
        <taxon>Geastrales</taxon>
        <taxon>Sphaerobolaceae</taxon>
        <taxon>Sphaerobolus</taxon>
    </lineage>
</organism>
<dbReference type="GO" id="GO:0006565">
    <property type="term" value="P:L-serine catabolic process"/>
    <property type="evidence" value="ECO:0007669"/>
    <property type="project" value="TreeGrafter"/>
</dbReference>
<gene>
    <name evidence="8" type="ORF">M422DRAFT_30523</name>
</gene>
<evidence type="ECO:0000256" key="3">
    <source>
        <dbReference type="ARBA" id="ARBA00012093"/>
    </source>
</evidence>
<dbReference type="EC" id="4.3.1.17" evidence="3"/>
<evidence type="ECO:0000256" key="6">
    <source>
        <dbReference type="ARBA" id="ARBA00049406"/>
    </source>
</evidence>
<keyword evidence="4" id="KW-0663">Pyridoxal phosphate</keyword>
<dbReference type="PANTHER" id="PTHR48078:SF2">
    <property type="entry name" value="CATABOLIC L-SERINE_THREONINE DEHYDRATASE"/>
    <property type="match status" value="1"/>
</dbReference>
<protein>
    <recommendedName>
        <fullName evidence="3">L-serine ammonia-lyase</fullName>
        <ecNumber evidence="3">4.3.1.17</ecNumber>
    </recommendedName>
</protein>
<dbReference type="AlphaFoldDB" id="A0A0C9UN71"/>
<dbReference type="EMBL" id="KN837118">
    <property type="protein sequence ID" value="KIJ44403.1"/>
    <property type="molecule type" value="Genomic_DNA"/>
</dbReference>
<dbReference type="Proteomes" id="UP000054279">
    <property type="component" value="Unassembled WGS sequence"/>
</dbReference>
<comment type="similarity">
    <text evidence="2">Belongs to the serine/threonine dehydratase family.</text>
</comment>
<evidence type="ECO:0000313" key="8">
    <source>
        <dbReference type="EMBL" id="KIJ44403.1"/>
    </source>
</evidence>
<comment type="cofactor">
    <cofactor evidence="1">
        <name>pyridoxal 5'-phosphate</name>
        <dbReference type="ChEBI" id="CHEBI:597326"/>
    </cofactor>
</comment>